<accession>A0ABU0TK46</accession>
<evidence type="ECO:0000313" key="1">
    <source>
        <dbReference type="EMBL" id="MDQ1097406.1"/>
    </source>
</evidence>
<keyword evidence="2" id="KW-1185">Reference proteome</keyword>
<organism evidence="1 2">
    <name type="scientific">Chryseobacterium camelliae</name>
    <dbReference type="NCBI Taxonomy" id="1265445"/>
    <lineage>
        <taxon>Bacteria</taxon>
        <taxon>Pseudomonadati</taxon>
        <taxon>Bacteroidota</taxon>
        <taxon>Flavobacteriia</taxon>
        <taxon>Flavobacteriales</taxon>
        <taxon>Weeksellaceae</taxon>
        <taxon>Chryseobacterium group</taxon>
        <taxon>Chryseobacterium</taxon>
    </lineage>
</organism>
<gene>
    <name evidence="1" type="ORF">QE404_002553</name>
</gene>
<comment type="caution">
    <text evidence="1">The sequence shown here is derived from an EMBL/GenBank/DDBJ whole genome shotgun (WGS) entry which is preliminary data.</text>
</comment>
<reference evidence="1 2" key="1">
    <citation type="submission" date="2023-07" db="EMBL/GenBank/DDBJ databases">
        <title>Functional and genomic diversity of the sorghum phyllosphere microbiome.</title>
        <authorList>
            <person name="Shade A."/>
        </authorList>
    </citation>
    <scope>NUCLEOTIDE SEQUENCE [LARGE SCALE GENOMIC DNA]</scope>
    <source>
        <strain evidence="1 2">SORGH_AS_1064</strain>
    </source>
</reference>
<name>A0ABU0TK46_9FLAO</name>
<evidence type="ECO:0000313" key="2">
    <source>
        <dbReference type="Proteomes" id="UP001225072"/>
    </source>
</evidence>
<sequence>MSAIQAIRTKHIFPIIVLLMFFSCRKEPEKSRHISSGQITQIVLSYIGGNRGFYTIIKVSPDSLHVEKGNTINKKHAEKNVAISKATWQRLIKPIDIRTLNRIRSSPSKQSVDRTDETFQVRTPAEVHVYVNAYADTIHYRQLEKFKIELKKILPKDHY</sequence>
<proteinExistence type="predicted"/>
<protein>
    <recommendedName>
        <fullName evidence="3">Lipoprotein</fullName>
    </recommendedName>
</protein>
<dbReference type="RefSeq" id="WP_307450894.1">
    <property type="nucleotide sequence ID" value="NZ_JAUTAL010000001.1"/>
</dbReference>
<dbReference type="EMBL" id="JAUTAL010000001">
    <property type="protein sequence ID" value="MDQ1097406.1"/>
    <property type="molecule type" value="Genomic_DNA"/>
</dbReference>
<dbReference type="Proteomes" id="UP001225072">
    <property type="component" value="Unassembled WGS sequence"/>
</dbReference>
<evidence type="ECO:0008006" key="3">
    <source>
        <dbReference type="Google" id="ProtNLM"/>
    </source>
</evidence>